<evidence type="ECO:0000313" key="1">
    <source>
        <dbReference type="EMBL" id="PFQ47829.1"/>
    </source>
</evidence>
<organism evidence="1 2">
    <name type="scientific">Bacillus cereus</name>
    <dbReference type="NCBI Taxonomy" id="1396"/>
    <lineage>
        <taxon>Bacteria</taxon>
        <taxon>Bacillati</taxon>
        <taxon>Bacillota</taxon>
        <taxon>Bacilli</taxon>
        <taxon>Bacillales</taxon>
        <taxon>Bacillaceae</taxon>
        <taxon>Bacillus</taxon>
        <taxon>Bacillus cereus group</taxon>
    </lineage>
</organism>
<dbReference type="CDD" id="cd13427">
    <property type="entry name" value="YncM_like"/>
    <property type="match status" value="1"/>
</dbReference>
<gene>
    <name evidence="1" type="ORF">COK05_08795</name>
</gene>
<dbReference type="Proteomes" id="UP000224386">
    <property type="component" value="Unassembled WGS sequence"/>
</dbReference>
<comment type="caution">
    <text evidence="1">The sequence shown here is derived from an EMBL/GenBank/DDBJ whole genome shotgun (WGS) entry which is preliminary data.</text>
</comment>
<dbReference type="Gene3D" id="2.60.120.1270">
    <property type="match status" value="1"/>
</dbReference>
<dbReference type="Pfam" id="PF15493">
    <property type="entry name" value="YrpD"/>
    <property type="match status" value="1"/>
</dbReference>
<reference evidence="1 2" key="1">
    <citation type="submission" date="2017-09" db="EMBL/GenBank/DDBJ databases">
        <title>Large-scale bioinformatics analysis of Bacillus genomes uncovers conserved roles of natural products in bacterial physiology.</title>
        <authorList>
            <consortium name="Agbiome Team Llc"/>
            <person name="Bleich R.M."/>
            <person name="Grubbs K.J."/>
            <person name="Santa Maria K.C."/>
            <person name="Allen S.E."/>
            <person name="Farag S."/>
            <person name="Shank E.A."/>
            <person name="Bowers A."/>
        </authorList>
    </citation>
    <scope>NUCLEOTIDE SEQUENCE [LARGE SCALE GENOMIC DNA]</scope>
    <source>
        <strain evidence="1 2">AFS070861</strain>
    </source>
</reference>
<evidence type="ECO:0000313" key="2">
    <source>
        <dbReference type="Proteomes" id="UP000224386"/>
    </source>
</evidence>
<protein>
    <submittedName>
        <fullName evidence="1">Uncharacterized protein</fullName>
    </submittedName>
</protein>
<dbReference type="RefSeq" id="WP_050845318.1">
    <property type="nucleotide sequence ID" value="NZ_JAIVKQ010000010.1"/>
</dbReference>
<accession>A0A2B0UPC6</accession>
<proteinExistence type="predicted"/>
<dbReference type="InterPro" id="IPR038682">
    <property type="entry name" value="YrpD-like_sf"/>
</dbReference>
<sequence length="253" mass="27709">MGKFRKIMGVALVSGMVISGLGGIGTTQANADEMRAHSYVKALQAEPIKKGIGGRSILNSTGSVLTTKVTLPEIKNNNGTLKAKGGELYIYSGFSGPVESDIGFLYSETYNVWKPYMKVGGNKEPIYIEGKDEFTNLNGFKPGTEVQLTIYKNLNGNTRATYWGTNGKGYTGRLISEIKNTNISKVNNWKALSTIAVKDDSQTKNIKVNTQYRATFSDILIDNKPINPISNATEFAKIYTNNNKVSIDIIEKK</sequence>
<dbReference type="AlphaFoldDB" id="A0A2B0UPC6"/>
<name>A0A2B0UPC6_BACCE</name>
<dbReference type="InterPro" id="IPR029143">
    <property type="entry name" value="YrpD"/>
</dbReference>
<dbReference type="EMBL" id="NVAP01000019">
    <property type="protein sequence ID" value="PFQ47829.1"/>
    <property type="molecule type" value="Genomic_DNA"/>
</dbReference>